<reference evidence="1 2" key="1">
    <citation type="submission" date="2017-11" db="EMBL/GenBank/DDBJ databases">
        <title>Rhodohalobacter 15182 sp. nov., isolated from a salt lake.</title>
        <authorList>
            <person name="Han S."/>
        </authorList>
    </citation>
    <scope>NUCLEOTIDE SEQUENCE [LARGE SCALE GENOMIC DNA]</scope>
    <source>
        <strain evidence="1 2">15182</strain>
    </source>
</reference>
<evidence type="ECO:0000313" key="1">
    <source>
        <dbReference type="EMBL" id="PKD45047.1"/>
    </source>
</evidence>
<name>A0A2N0VLH2_9BACT</name>
<evidence type="ECO:0000313" key="2">
    <source>
        <dbReference type="Proteomes" id="UP000233398"/>
    </source>
</evidence>
<dbReference type="RefSeq" id="WP_101072438.1">
    <property type="nucleotide sequence ID" value="NZ_PISP01000001.1"/>
</dbReference>
<protein>
    <submittedName>
        <fullName evidence="1">Uncharacterized protein</fullName>
    </submittedName>
</protein>
<dbReference type="EMBL" id="PISP01000001">
    <property type="protein sequence ID" value="PKD45047.1"/>
    <property type="molecule type" value="Genomic_DNA"/>
</dbReference>
<sequence length="101" mass="11429">MNIFFRKYYLAFVWVLPLFFLATTVQHSVDIENFTPVEQTGTNNPFNASAEVSEENSSEDDIHSLMTLITFLNQYSPEPGYIIKGESINTKNVPSPPPDIV</sequence>
<dbReference type="AlphaFoldDB" id="A0A2N0VLH2"/>
<accession>A0A2N0VLH2</accession>
<comment type="caution">
    <text evidence="1">The sequence shown here is derived from an EMBL/GenBank/DDBJ whole genome shotgun (WGS) entry which is preliminary data.</text>
</comment>
<organism evidence="1 2">
    <name type="scientific">Rhodohalobacter barkolensis</name>
    <dbReference type="NCBI Taxonomy" id="2053187"/>
    <lineage>
        <taxon>Bacteria</taxon>
        <taxon>Pseudomonadati</taxon>
        <taxon>Balneolota</taxon>
        <taxon>Balneolia</taxon>
        <taxon>Balneolales</taxon>
        <taxon>Balneolaceae</taxon>
        <taxon>Rhodohalobacter</taxon>
    </lineage>
</organism>
<proteinExistence type="predicted"/>
<keyword evidence="2" id="KW-1185">Reference proteome</keyword>
<dbReference type="Proteomes" id="UP000233398">
    <property type="component" value="Unassembled WGS sequence"/>
</dbReference>
<gene>
    <name evidence="1" type="ORF">CWD77_06215</name>
</gene>